<keyword evidence="3" id="KW-0030">Aminoacyl-tRNA synthetase</keyword>
<organism evidence="3 4">
    <name type="scientific">Rhodopseudomonas pseudopalustris</name>
    <dbReference type="NCBI Taxonomy" id="1513892"/>
    <lineage>
        <taxon>Bacteria</taxon>
        <taxon>Pseudomonadati</taxon>
        <taxon>Pseudomonadota</taxon>
        <taxon>Alphaproteobacteria</taxon>
        <taxon>Hyphomicrobiales</taxon>
        <taxon>Nitrobacteraceae</taxon>
        <taxon>Rhodopseudomonas</taxon>
    </lineage>
</organism>
<evidence type="ECO:0000313" key="4">
    <source>
        <dbReference type="Proteomes" id="UP000199615"/>
    </source>
</evidence>
<keyword evidence="4" id="KW-1185">Reference proteome</keyword>
<sequence length="58" mass="6349">MDRGFRILRFWNNDILARSQAVLESIWDAVPDPSPGCAPDGAHPPSPTRGEGKTTKSE</sequence>
<name>A0A1H8T6S5_9BRAD</name>
<dbReference type="Pfam" id="PF04480">
    <property type="entry name" value="DUF559"/>
    <property type="match status" value="1"/>
</dbReference>
<dbReference type="AlphaFoldDB" id="A0A1H8T6S5"/>
<feature type="region of interest" description="Disordered" evidence="1">
    <location>
        <begin position="31"/>
        <end position="58"/>
    </location>
</feature>
<evidence type="ECO:0000259" key="2">
    <source>
        <dbReference type="Pfam" id="PF04480"/>
    </source>
</evidence>
<reference evidence="4" key="1">
    <citation type="submission" date="2016-10" db="EMBL/GenBank/DDBJ databases">
        <authorList>
            <person name="Varghese N."/>
            <person name="Submissions S."/>
        </authorList>
    </citation>
    <scope>NUCLEOTIDE SEQUENCE [LARGE SCALE GENOMIC DNA]</scope>
    <source>
        <strain evidence="4">DSM 123</strain>
    </source>
</reference>
<dbReference type="EMBL" id="FODT01000005">
    <property type="protein sequence ID" value="SEO86849.1"/>
    <property type="molecule type" value="Genomic_DNA"/>
</dbReference>
<feature type="compositionally biased region" description="Pro residues" evidence="1">
    <location>
        <begin position="32"/>
        <end position="47"/>
    </location>
</feature>
<keyword evidence="3" id="KW-0436">Ligase</keyword>
<evidence type="ECO:0000256" key="1">
    <source>
        <dbReference type="SAM" id="MobiDB-lite"/>
    </source>
</evidence>
<dbReference type="Proteomes" id="UP000199615">
    <property type="component" value="Unassembled WGS sequence"/>
</dbReference>
<proteinExistence type="predicted"/>
<gene>
    <name evidence="3" type="ORF">SAMN05444123_105260</name>
</gene>
<feature type="domain" description="DUF559" evidence="2">
    <location>
        <begin position="3"/>
        <end position="29"/>
    </location>
</feature>
<dbReference type="GO" id="GO:0004812">
    <property type="term" value="F:aminoacyl-tRNA ligase activity"/>
    <property type="evidence" value="ECO:0007669"/>
    <property type="project" value="UniProtKB-KW"/>
</dbReference>
<protein>
    <submittedName>
        <fullName evidence="3">Lysyl-tRNA synthetase, class 2</fullName>
    </submittedName>
</protein>
<evidence type="ECO:0000313" key="3">
    <source>
        <dbReference type="EMBL" id="SEO86849.1"/>
    </source>
</evidence>
<dbReference type="InterPro" id="IPR007569">
    <property type="entry name" value="DUF559"/>
</dbReference>
<accession>A0A1H8T6S5</accession>